<dbReference type="Pfam" id="PF13406">
    <property type="entry name" value="SLT_2"/>
    <property type="match status" value="1"/>
</dbReference>
<dbReference type="CDD" id="cd13399">
    <property type="entry name" value="Slt35-like"/>
    <property type="match status" value="1"/>
</dbReference>
<gene>
    <name evidence="4" type="primary">mltB</name>
    <name evidence="4" type="ORF">DEM34_02925</name>
</gene>
<dbReference type="InterPro" id="IPR043426">
    <property type="entry name" value="MltB-like"/>
</dbReference>
<keyword evidence="2" id="KW-0732">Signal</keyword>
<dbReference type="NCBIfam" id="TIGR02282">
    <property type="entry name" value="MltB"/>
    <property type="match status" value="1"/>
</dbReference>
<dbReference type="SUPFAM" id="SSF53955">
    <property type="entry name" value="Lysozyme-like"/>
    <property type="match status" value="1"/>
</dbReference>
<dbReference type="FunFam" id="1.10.8.350:FF:000001">
    <property type="entry name" value="Lytic murein transglycosylase B"/>
    <property type="match status" value="1"/>
</dbReference>
<dbReference type="OrthoDB" id="9772911at2"/>
<feature type="active site" evidence="1">
    <location>
        <position position="129"/>
    </location>
</feature>
<keyword evidence="5" id="KW-1185">Reference proteome</keyword>
<dbReference type="EMBL" id="QFFI01000003">
    <property type="protein sequence ID" value="PWG65284.1"/>
    <property type="molecule type" value="Genomic_DNA"/>
</dbReference>
<proteinExistence type="predicted"/>
<dbReference type="AlphaFoldDB" id="A0A2U2N8F5"/>
<evidence type="ECO:0000256" key="2">
    <source>
        <dbReference type="SAM" id="SignalP"/>
    </source>
</evidence>
<dbReference type="PANTHER" id="PTHR30163:SF9">
    <property type="entry name" value="MEMBRANE-BOUND LYTIC MUREIN TRANSGLYCOSYLASE B"/>
    <property type="match status" value="1"/>
</dbReference>
<feature type="chain" id="PRO_5015620592" evidence="2">
    <location>
        <begin position="20"/>
        <end position="333"/>
    </location>
</feature>
<evidence type="ECO:0000256" key="1">
    <source>
        <dbReference type="PIRSR" id="PIRSR611757-1"/>
    </source>
</evidence>
<dbReference type="PROSITE" id="PS51257">
    <property type="entry name" value="PROKAR_LIPOPROTEIN"/>
    <property type="match status" value="1"/>
</dbReference>
<dbReference type="Gene3D" id="1.10.8.350">
    <property type="entry name" value="Bacterial muramidase"/>
    <property type="match status" value="1"/>
</dbReference>
<evidence type="ECO:0000313" key="4">
    <source>
        <dbReference type="EMBL" id="PWG65284.1"/>
    </source>
</evidence>
<organism evidence="4 5">
    <name type="scientific">Sediminicurvatus halobius</name>
    <dbReference type="NCBI Taxonomy" id="2182432"/>
    <lineage>
        <taxon>Bacteria</taxon>
        <taxon>Pseudomonadati</taxon>
        <taxon>Pseudomonadota</taxon>
        <taxon>Gammaproteobacteria</taxon>
        <taxon>Chromatiales</taxon>
        <taxon>Ectothiorhodospiraceae</taxon>
        <taxon>Sediminicurvatus</taxon>
    </lineage>
</organism>
<dbReference type="GO" id="GO:0008933">
    <property type="term" value="F:peptidoglycan lytic transglycosylase activity"/>
    <property type="evidence" value="ECO:0007669"/>
    <property type="project" value="TreeGrafter"/>
</dbReference>
<reference evidence="4 5" key="1">
    <citation type="submission" date="2018-05" db="EMBL/GenBank/DDBJ databases">
        <title>Spiribacter halobius sp. nov., a moderately halophilic bacterium isolated from marine solar saltern.</title>
        <authorList>
            <person name="Zheng W.-S."/>
            <person name="Lu D.-C."/>
            <person name="Du Z.-J."/>
        </authorList>
    </citation>
    <scope>NUCLEOTIDE SEQUENCE [LARGE SCALE GENOMIC DNA]</scope>
    <source>
        <strain evidence="4 5">E85</strain>
    </source>
</reference>
<feature type="domain" description="Transglycosylase SLT" evidence="3">
    <location>
        <begin position="36"/>
        <end position="325"/>
    </location>
</feature>
<dbReference type="InterPro" id="IPR011757">
    <property type="entry name" value="Lytic_transglycosylase_MltB"/>
</dbReference>
<evidence type="ECO:0000259" key="3">
    <source>
        <dbReference type="Pfam" id="PF13406"/>
    </source>
</evidence>
<comment type="caution">
    <text evidence="4">The sequence shown here is derived from an EMBL/GenBank/DDBJ whole genome shotgun (WGS) entry which is preliminary data.</text>
</comment>
<feature type="signal peptide" evidence="2">
    <location>
        <begin position="1"/>
        <end position="19"/>
    </location>
</feature>
<dbReference type="PANTHER" id="PTHR30163">
    <property type="entry name" value="MEMBRANE-BOUND LYTIC MUREIN TRANSGLYCOSYLASE B"/>
    <property type="match status" value="1"/>
</dbReference>
<dbReference type="GO" id="GO:0009253">
    <property type="term" value="P:peptidoglycan catabolic process"/>
    <property type="evidence" value="ECO:0007669"/>
    <property type="project" value="TreeGrafter"/>
</dbReference>
<dbReference type="InterPro" id="IPR023346">
    <property type="entry name" value="Lysozyme-like_dom_sf"/>
</dbReference>
<dbReference type="Gene3D" id="1.10.530.10">
    <property type="match status" value="1"/>
</dbReference>
<protein>
    <submittedName>
        <fullName evidence="4">Lytic murein transglycosylase B</fullName>
    </submittedName>
</protein>
<dbReference type="Proteomes" id="UP000245474">
    <property type="component" value="Unassembled WGS sequence"/>
</dbReference>
<sequence>MRRLAVALLAALLALGGCAVLPSSGAETSPETEAAFVAFARGLAERHDFEAERIERLLREDSRLQQDIIDAISSPAEALPWYRYRPIFLQPARIEEGVAFWREHAGTLAAVERRFGVPPEIVVAIIGVETRYGRHRGRHRVLDALRTLAFDYPPRADFFRRELEAYFLLAREEGFDPREPRGSYAGAMGIPQFISSSYREYAVDFNDNGRRDLWSEPADAIGSVGNYLGRHGWQADAPIAVRGDVTGSDWQALQRDGLRPQDTIAALRAAGVTPRRRLPDGDAAARLLVLEGQRGDEHWVTLENFYVITRYNHSPLYAMAVLQLSREIREGYR</sequence>
<name>A0A2U2N8F5_9GAMM</name>
<evidence type="ECO:0000313" key="5">
    <source>
        <dbReference type="Proteomes" id="UP000245474"/>
    </source>
</evidence>
<accession>A0A2U2N8F5</accession>
<dbReference type="InterPro" id="IPR031304">
    <property type="entry name" value="SLT_2"/>
</dbReference>